<dbReference type="Pfam" id="PF13411">
    <property type="entry name" value="MerR_1"/>
    <property type="match status" value="1"/>
</dbReference>
<dbReference type="OrthoDB" id="166060at2"/>
<dbReference type="Proteomes" id="UP000029507">
    <property type="component" value="Chromosome"/>
</dbReference>
<keyword evidence="2" id="KW-0805">Transcription regulation</keyword>
<accession>A0A089LWC1</accession>
<evidence type="ECO:0000313" key="8">
    <source>
        <dbReference type="Proteomes" id="UP000029507"/>
    </source>
</evidence>
<dbReference type="SMART" id="SM00422">
    <property type="entry name" value="HTH_MERR"/>
    <property type="match status" value="1"/>
</dbReference>
<dbReference type="KEGG" id="pste:PSTEL_11080"/>
<dbReference type="InterPro" id="IPR000551">
    <property type="entry name" value="MerR-type_HTH_dom"/>
</dbReference>
<dbReference type="RefSeq" id="WP_038695163.1">
    <property type="nucleotide sequence ID" value="NZ_CP009286.1"/>
</dbReference>
<evidence type="ECO:0000256" key="1">
    <source>
        <dbReference type="ARBA" id="ARBA00022491"/>
    </source>
</evidence>
<evidence type="ECO:0000256" key="5">
    <source>
        <dbReference type="SAM" id="Coils"/>
    </source>
</evidence>
<evidence type="ECO:0000256" key="4">
    <source>
        <dbReference type="ARBA" id="ARBA00023163"/>
    </source>
</evidence>
<feature type="domain" description="HTH merR-type" evidence="6">
    <location>
        <begin position="1"/>
        <end position="67"/>
    </location>
</feature>
<dbReference type="InterPro" id="IPR009061">
    <property type="entry name" value="DNA-bd_dom_put_sf"/>
</dbReference>
<organism evidence="7 8">
    <name type="scientific">Paenibacillus stellifer</name>
    <dbReference type="NCBI Taxonomy" id="169760"/>
    <lineage>
        <taxon>Bacteria</taxon>
        <taxon>Bacillati</taxon>
        <taxon>Bacillota</taxon>
        <taxon>Bacilli</taxon>
        <taxon>Bacillales</taxon>
        <taxon>Paenibacillaceae</taxon>
        <taxon>Paenibacillus</taxon>
    </lineage>
</organism>
<dbReference type="Gene3D" id="1.10.1660.10">
    <property type="match status" value="1"/>
</dbReference>
<dbReference type="GO" id="GO:0003700">
    <property type="term" value="F:DNA-binding transcription factor activity"/>
    <property type="evidence" value="ECO:0007669"/>
    <property type="project" value="InterPro"/>
</dbReference>
<dbReference type="SUPFAM" id="SSF46955">
    <property type="entry name" value="Putative DNA-binding domain"/>
    <property type="match status" value="1"/>
</dbReference>
<evidence type="ECO:0000256" key="2">
    <source>
        <dbReference type="ARBA" id="ARBA00023015"/>
    </source>
</evidence>
<evidence type="ECO:0000313" key="7">
    <source>
        <dbReference type="EMBL" id="AIQ63543.1"/>
    </source>
</evidence>
<keyword evidence="5" id="KW-0175">Coiled coil</keyword>
<keyword evidence="8" id="KW-1185">Reference proteome</keyword>
<name>A0A089LWC1_9BACL</name>
<dbReference type="PROSITE" id="PS50937">
    <property type="entry name" value="HTH_MERR_2"/>
    <property type="match status" value="1"/>
</dbReference>
<dbReference type="GO" id="GO:0003677">
    <property type="term" value="F:DNA binding"/>
    <property type="evidence" value="ECO:0007669"/>
    <property type="project" value="UniProtKB-KW"/>
</dbReference>
<dbReference type="HOGENOM" id="CLU_060077_6_0_9"/>
<dbReference type="PANTHER" id="PTHR30204">
    <property type="entry name" value="REDOX-CYCLING DRUG-SENSING TRANSCRIPTIONAL ACTIVATOR SOXR"/>
    <property type="match status" value="1"/>
</dbReference>
<dbReference type="PANTHER" id="PTHR30204:SF69">
    <property type="entry name" value="MERR-FAMILY TRANSCRIPTIONAL REGULATOR"/>
    <property type="match status" value="1"/>
</dbReference>
<dbReference type="EMBL" id="CP009286">
    <property type="protein sequence ID" value="AIQ63543.1"/>
    <property type="molecule type" value="Genomic_DNA"/>
</dbReference>
<reference evidence="7 8" key="1">
    <citation type="submission" date="2014-08" db="EMBL/GenBank/DDBJ databases">
        <title>Comparative genomics of the Paenibacillus odorifer group.</title>
        <authorList>
            <person name="den Bakker H.C."/>
            <person name="Tsai Y.-C."/>
            <person name="Martin N."/>
            <person name="Korlach J."/>
            <person name="Wiedmann M."/>
        </authorList>
    </citation>
    <scope>NUCLEOTIDE SEQUENCE [LARGE SCALE GENOMIC DNA]</scope>
    <source>
        <strain evidence="7 8">DSM 14472</strain>
    </source>
</reference>
<feature type="coiled-coil region" evidence="5">
    <location>
        <begin position="74"/>
        <end position="101"/>
    </location>
</feature>
<evidence type="ECO:0000256" key="3">
    <source>
        <dbReference type="ARBA" id="ARBA00023125"/>
    </source>
</evidence>
<dbReference type="InterPro" id="IPR047057">
    <property type="entry name" value="MerR_fam"/>
</dbReference>
<evidence type="ECO:0000259" key="6">
    <source>
        <dbReference type="PROSITE" id="PS50937"/>
    </source>
</evidence>
<protein>
    <submittedName>
        <fullName evidence="7">Transcriptional regulator</fullName>
    </submittedName>
</protein>
<keyword evidence="4" id="KW-0804">Transcription</keyword>
<gene>
    <name evidence="7" type="ORF">PSTEL_11080</name>
</gene>
<dbReference type="AlphaFoldDB" id="A0A089LWC1"/>
<sequence>MGELAKAAGLSERTIDYYTKLGLIDPQTRSEKNYRLYSHETVVLLERINEWKQDKYSLEEIRSLIGKWKAATAEAAVSGKLAELEVHMQKLQRELKELEPALSQLKPNQARRALAHLVPQGLACIEAIRIMMTQGPSM</sequence>
<keyword evidence="1" id="KW-0678">Repressor</keyword>
<keyword evidence="3" id="KW-0238">DNA-binding</keyword>
<proteinExistence type="predicted"/>
<dbReference type="STRING" id="169760.PSTEL_11080"/>